<evidence type="ECO:0000313" key="1">
    <source>
        <dbReference type="EMBL" id="GBL95621.1"/>
    </source>
</evidence>
<dbReference type="Proteomes" id="UP000499080">
    <property type="component" value="Unassembled WGS sequence"/>
</dbReference>
<organism evidence="1 2">
    <name type="scientific">Araneus ventricosus</name>
    <name type="common">Orbweaver spider</name>
    <name type="synonym">Epeira ventricosa</name>
    <dbReference type="NCBI Taxonomy" id="182803"/>
    <lineage>
        <taxon>Eukaryota</taxon>
        <taxon>Metazoa</taxon>
        <taxon>Ecdysozoa</taxon>
        <taxon>Arthropoda</taxon>
        <taxon>Chelicerata</taxon>
        <taxon>Arachnida</taxon>
        <taxon>Araneae</taxon>
        <taxon>Araneomorphae</taxon>
        <taxon>Entelegynae</taxon>
        <taxon>Araneoidea</taxon>
        <taxon>Araneidae</taxon>
        <taxon>Araneus</taxon>
    </lineage>
</organism>
<gene>
    <name evidence="1" type="ORF">AVEN_24826_1</name>
</gene>
<sequence>MRVGRGVSGFLALEEIGVLSYRHEKTPRHQTCRWRSLWERDIPLHFGGEEKGYISFGAAGTGGSLISLGTSVENEFLTYGSALSLPNVAVYILPFSLASSTRLLEVTLLKVFLLAVGQ</sequence>
<reference evidence="1 2" key="1">
    <citation type="journal article" date="2019" name="Sci. Rep.">
        <title>Orb-weaving spider Araneus ventricosus genome elucidates the spidroin gene catalogue.</title>
        <authorList>
            <person name="Kono N."/>
            <person name="Nakamura H."/>
            <person name="Ohtoshi R."/>
            <person name="Moran D.A.P."/>
            <person name="Shinohara A."/>
            <person name="Yoshida Y."/>
            <person name="Fujiwara M."/>
            <person name="Mori M."/>
            <person name="Tomita M."/>
            <person name="Arakawa K."/>
        </authorList>
    </citation>
    <scope>NUCLEOTIDE SEQUENCE [LARGE SCALE GENOMIC DNA]</scope>
</reference>
<protein>
    <submittedName>
        <fullName evidence="1">Uncharacterized protein</fullName>
    </submittedName>
</protein>
<dbReference type="EMBL" id="BGPR01000113">
    <property type="protein sequence ID" value="GBL95621.1"/>
    <property type="molecule type" value="Genomic_DNA"/>
</dbReference>
<name>A0A4Y2BTR4_ARAVE</name>
<dbReference type="AlphaFoldDB" id="A0A4Y2BTR4"/>
<proteinExistence type="predicted"/>
<accession>A0A4Y2BTR4</accession>
<keyword evidence="2" id="KW-1185">Reference proteome</keyword>
<evidence type="ECO:0000313" key="2">
    <source>
        <dbReference type="Proteomes" id="UP000499080"/>
    </source>
</evidence>
<comment type="caution">
    <text evidence="1">The sequence shown here is derived from an EMBL/GenBank/DDBJ whole genome shotgun (WGS) entry which is preliminary data.</text>
</comment>